<organism evidence="1 2">
    <name type="scientific">Effrenium voratum</name>
    <dbReference type="NCBI Taxonomy" id="2562239"/>
    <lineage>
        <taxon>Eukaryota</taxon>
        <taxon>Sar</taxon>
        <taxon>Alveolata</taxon>
        <taxon>Dinophyceae</taxon>
        <taxon>Suessiales</taxon>
        <taxon>Symbiodiniaceae</taxon>
        <taxon>Effrenium</taxon>
    </lineage>
</organism>
<keyword evidence="2" id="KW-1185">Reference proteome</keyword>
<dbReference type="Pfam" id="PF23195">
    <property type="entry name" value="UBQLN1"/>
    <property type="match status" value="1"/>
</dbReference>
<proteinExistence type="predicted"/>
<dbReference type="Proteomes" id="UP001178507">
    <property type="component" value="Unassembled WGS sequence"/>
</dbReference>
<comment type="caution">
    <text evidence="1">The sequence shown here is derived from an EMBL/GenBank/DDBJ whole genome shotgun (WGS) entry which is preliminary data.</text>
</comment>
<evidence type="ECO:0000313" key="1">
    <source>
        <dbReference type="EMBL" id="CAJ1393660.1"/>
    </source>
</evidence>
<dbReference type="EMBL" id="CAUJNA010002624">
    <property type="protein sequence ID" value="CAJ1393660.1"/>
    <property type="molecule type" value="Genomic_DNA"/>
</dbReference>
<sequence length="196" mass="21544">MRLLSMPAFSTDSAAFCCSRTSTNNQQHEFDSDLPMALITLKVALLMWQAPWVLAGVSVDAQGRLGLGDVKAQEDLGFEGMDAWANIFKSVGRGEQADPGALTRLAGIEVPDTKDAKEELDPKLKEELGQQTVQDRIRSLTGKPEMLMKVLKENPMVQQLAKANPTMHQIIHSPEALQTLFSSEVLKKLRAGERLA</sequence>
<reference evidence="1" key="1">
    <citation type="submission" date="2023-08" db="EMBL/GenBank/DDBJ databases">
        <authorList>
            <person name="Chen Y."/>
            <person name="Shah S."/>
            <person name="Dougan E. K."/>
            <person name="Thang M."/>
            <person name="Chan C."/>
        </authorList>
    </citation>
    <scope>NUCLEOTIDE SEQUENCE</scope>
</reference>
<evidence type="ECO:0000313" key="2">
    <source>
        <dbReference type="Proteomes" id="UP001178507"/>
    </source>
</evidence>
<protein>
    <recommendedName>
        <fullName evidence="3">STI1 domain-containing protein</fullName>
    </recommendedName>
</protein>
<name>A0AA36IVH1_9DINO</name>
<accession>A0AA36IVH1</accession>
<dbReference type="AlphaFoldDB" id="A0AA36IVH1"/>
<gene>
    <name evidence="1" type="ORF">EVOR1521_LOCUS18483</name>
</gene>
<evidence type="ECO:0008006" key="3">
    <source>
        <dbReference type="Google" id="ProtNLM"/>
    </source>
</evidence>